<comment type="pathway">
    <text evidence="7">Cell wall biogenesis; peptidoglycan biosynthesis.</text>
</comment>
<dbReference type="GO" id="GO:0009252">
    <property type="term" value="P:peptidoglycan biosynthetic process"/>
    <property type="evidence" value="ECO:0007669"/>
    <property type="project" value="UniProtKB-UniRule"/>
</dbReference>
<dbReference type="InterPro" id="IPR001920">
    <property type="entry name" value="Asp/Glu_race"/>
</dbReference>
<keyword evidence="5 7" id="KW-0413">Isomerase</keyword>
<feature type="binding site" evidence="7">
    <location>
        <begin position="97"/>
        <end position="98"/>
    </location>
    <ligand>
        <name>substrate</name>
    </ligand>
</feature>
<keyword evidence="6 7" id="KW-0961">Cell wall biogenesis/degradation</keyword>
<dbReference type="PANTHER" id="PTHR21198">
    <property type="entry name" value="GLUTAMATE RACEMASE"/>
    <property type="match status" value="1"/>
</dbReference>
<dbReference type="GO" id="GO:0008360">
    <property type="term" value="P:regulation of cell shape"/>
    <property type="evidence" value="ECO:0007669"/>
    <property type="project" value="UniProtKB-KW"/>
</dbReference>
<evidence type="ECO:0000256" key="7">
    <source>
        <dbReference type="HAMAP-Rule" id="MF_00258"/>
    </source>
</evidence>
<evidence type="ECO:0000313" key="8">
    <source>
        <dbReference type="EMBL" id="SKC78424.1"/>
    </source>
</evidence>
<evidence type="ECO:0000256" key="2">
    <source>
        <dbReference type="ARBA" id="ARBA00013090"/>
    </source>
</evidence>
<dbReference type="Pfam" id="PF01177">
    <property type="entry name" value="Asp_Glu_race"/>
    <property type="match status" value="1"/>
</dbReference>
<feature type="active site" description="Proton donor/acceptor" evidence="7">
    <location>
        <position position="96"/>
    </location>
</feature>
<evidence type="ECO:0000256" key="6">
    <source>
        <dbReference type="ARBA" id="ARBA00023316"/>
    </source>
</evidence>
<protein>
    <recommendedName>
        <fullName evidence="2 7">Glutamate racemase</fullName>
        <ecNumber evidence="2 7">5.1.1.3</ecNumber>
    </recommendedName>
</protein>
<dbReference type="HAMAP" id="MF_00258">
    <property type="entry name" value="Glu_racemase"/>
    <property type="match status" value="1"/>
</dbReference>
<comment type="catalytic activity">
    <reaction evidence="1 7">
        <text>L-glutamate = D-glutamate</text>
        <dbReference type="Rhea" id="RHEA:12813"/>
        <dbReference type="ChEBI" id="CHEBI:29985"/>
        <dbReference type="ChEBI" id="CHEBI:29986"/>
        <dbReference type="EC" id="5.1.1.3"/>
    </reaction>
</comment>
<dbReference type="InterPro" id="IPR033134">
    <property type="entry name" value="Asp/Glu_racemase_AS_2"/>
</dbReference>
<dbReference type="InterPro" id="IPR015942">
    <property type="entry name" value="Asp/Glu/hydantoin_racemase"/>
</dbReference>
<keyword evidence="3 7" id="KW-0133">Cell shape</keyword>
<feature type="binding site" evidence="7">
    <location>
        <begin position="65"/>
        <end position="66"/>
    </location>
    <ligand>
        <name>substrate</name>
    </ligand>
</feature>
<accession>A0A1T5LRB5</accession>
<evidence type="ECO:0000313" key="9">
    <source>
        <dbReference type="Proteomes" id="UP000190961"/>
    </source>
</evidence>
<evidence type="ECO:0000256" key="4">
    <source>
        <dbReference type="ARBA" id="ARBA00022984"/>
    </source>
</evidence>
<dbReference type="PROSITE" id="PS00924">
    <property type="entry name" value="ASP_GLU_RACEMASE_2"/>
    <property type="match status" value="1"/>
</dbReference>
<evidence type="ECO:0000256" key="1">
    <source>
        <dbReference type="ARBA" id="ARBA00001602"/>
    </source>
</evidence>
<dbReference type="Proteomes" id="UP000190961">
    <property type="component" value="Unassembled WGS sequence"/>
</dbReference>
<dbReference type="SUPFAM" id="SSF53681">
    <property type="entry name" value="Aspartate/glutamate racemase"/>
    <property type="match status" value="2"/>
</dbReference>
<sequence>MHGSDTGDVKFNKIRIDLQIMKLDKQQPIGVFDSGIGGLTVAHAIKKLLPQESMIYFGDTVHLPYGDKSEAAIQAYSVKIADILVKKGCKVIVIACNSASSAAYELLKEYVRKDIRIINVIDPMVDLVQKQFPARQVGLIGTKRTVQSGVYTRKLAEGKTDITVHSLATPLLAPMIEEGFFNNQISHEIINTYLSDPVLQNIEALILACTHYPLIKKEISNFFEDKLAILDSSEVVALALKDHLEKENLLNDQSTPYYHFLVSDYTESFEASASLFFHETVQLDKHPML</sequence>
<gene>
    <name evidence="7" type="primary">murI</name>
    <name evidence="8" type="ORF">SAMN05660236_3742</name>
</gene>
<dbReference type="InterPro" id="IPR018187">
    <property type="entry name" value="Asp/Glu_racemase_AS_1"/>
</dbReference>
<dbReference type="EMBL" id="FUZU01000002">
    <property type="protein sequence ID" value="SKC78424.1"/>
    <property type="molecule type" value="Genomic_DNA"/>
</dbReference>
<dbReference type="PANTHER" id="PTHR21198:SF2">
    <property type="entry name" value="GLUTAMATE RACEMASE"/>
    <property type="match status" value="1"/>
</dbReference>
<keyword evidence="4 7" id="KW-0573">Peptidoglycan synthesis</keyword>
<evidence type="ECO:0000256" key="3">
    <source>
        <dbReference type="ARBA" id="ARBA00022960"/>
    </source>
</evidence>
<dbReference type="UniPathway" id="UPA00219"/>
<dbReference type="STRING" id="688867.SAMN05660236_3742"/>
<dbReference type="GO" id="GO:0008881">
    <property type="term" value="F:glutamate racemase activity"/>
    <property type="evidence" value="ECO:0007669"/>
    <property type="project" value="UniProtKB-UniRule"/>
</dbReference>
<dbReference type="InterPro" id="IPR004391">
    <property type="entry name" value="Glu_race"/>
</dbReference>
<dbReference type="FunFam" id="3.40.50.1860:FF:000001">
    <property type="entry name" value="Glutamate racemase"/>
    <property type="match status" value="1"/>
</dbReference>
<feature type="binding site" evidence="7">
    <location>
        <begin position="210"/>
        <end position="211"/>
    </location>
    <ligand>
        <name>substrate</name>
    </ligand>
</feature>
<dbReference type="EC" id="5.1.1.3" evidence="2 7"/>
<feature type="active site" description="Proton donor/acceptor" evidence="7">
    <location>
        <position position="209"/>
    </location>
</feature>
<keyword evidence="9" id="KW-1185">Reference proteome</keyword>
<comment type="similarity">
    <text evidence="7">Belongs to the aspartate/glutamate racemases family.</text>
</comment>
<dbReference type="NCBIfam" id="TIGR00067">
    <property type="entry name" value="glut_race"/>
    <property type="match status" value="1"/>
</dbReference>
<evidence type="ECO:0000256" key="5">
    <source>
        <dbReference type="ARBA" id="ARBA00023235"/>
    </source>
</evidence>
<dbReference type="Gene3D" id="3.40.50.1860">
    <property type="match status" value="2"/>
</dbReference>
<reference evidence="8 9" key="1">
    <citation type="submission" date="2017-02" db="EMBL/GenBank/DDBJ databases">
        <authorList>
            <person name="Peterson S.W."/>
        </authorList>
    </citation>
    <scope>NUCLEOTIDE SEQUENCE [LARGE SCALE GENOMIC DNA]</scope>
    <source>
        <strain evidence="8 9">DSM 25262</strain>
    </source>
</reference>
<feature type="binding site" evidence="7">
    <location>
        <begin position="33"/>
        <end position="34"/>
    </location>
    <ligand>
        <name>substrate</name>
    </ligand>
</feature>
<organism evidence="8 9">
    <name type="scientific">Ohtaekwangia koreensis</name>
    <dbReference type="NCBI Taxonomy" id="688867"/>
    <lineage>
        <taxon>Bacteria</taxon>
        <taxon>Pseudomonadati</taxon>
        <taxon>Bacteroidota</taxon>
        <taxon>Cytophagia</taxon>
        <taxon>Cytophagales</taxon>
        <taxon>Fulvivirgaceae</taxon>
        <taxon>Ohtaekwangia</taxon>
    </lineage>
</organism>
<dbReference type="PROSITE" id="PS00923">
    <property type="entry name" value="ASP_GLU_RACEMASE_1"/>
    <property type="match status" value="1"/>
</dbReference>
<dbReference type="GO" id="GO:0071555">
    <property type="term" value="P:cell wall organization"/>
    <property type="evidence" value="ECO:0007669"/>
    <property type="project" value="UniProtKB-KW"/>
</dbReference>
<proteinExistence type="inferred from homology"/>
<name>A0A1T5LRB5_9BACT</name>
<dbReference type="AlphaFoldDB" id="A0A1T5LRB5"/>
<comment type="function">
    <text evidence="7">Provides the (R)-glutamate required for cell wall biosynthesis.</text>
</comment>